<feature type="compositionally biased region" description="Polar residues" evidence="1">
    <location>
        <begin position="305"/>
        <end position="320"/>
    </location>
</feature>
<feature type="compositionally biased region" description="Low complexity" evidence="1">
    <location>
        <begin position="354"/>
        <end position="364"/>
    </location>
</feature>
<gene>
    <name evidence="3" type="primary">LOC115979857</name>
</gene>
<feature type="region of interest" description="Disordered" evidence="1">
    <location>
        <begin position="860"/>
        <end position="879"/>
    </location>
</feature>
<dbReference type="SMART" id="SM00271">
    <property type="entry name" value="DnaJ"/>
    <property type="match status" value="1"/>
</dbReference>
<accession>A0A7N2L3B3</accession>
<dbReference type="Pfam" id="PF00226">
    <property type="entry name" value="DnaJ"/>
    <property type="match status" value="1"/>
</dbReference>
<feature type="compositionally biased region" description="Polar residues" evidence="1">
    <location>
        <begin position="749"/>
        <end position="761"/>
    </location>
</feature>
<dbReference type="OMA" id="KHRAENC"/>
<dbReference type="AlphaFoldDB" id="A0A7N2L3B3"/>
<dbReference type="InterPro" id="IPR036869">
    <property type="entry name" value="J_dom_sf"/>
</dbReference>
<dbReference type="PANTHER" id="PTHR45089:SF42">
    <property type="entry name" value="J DOMAIN-CONTAINING PROTEIN"/>
    <property type="match status" value="1"/>
</dbReference>
<evidence type="ECO:0000313" key="4">
    <source>
        <dbReference type="Proteomes" id="UP000594261"/>
    </source>
</evidence>
<dbReference type="InterPro" id="IPR001623">
    <property type="entry name" value="DnaJ_domain"/>
</dbReference>
<feature type="compositionally biased region" description="Basic and acidic residues" evidence="1">
    <location>
        <begin position="285"/>
        <end position="303"/>
    </location>
</feature>
<feature type="compositionally biased region" description="Basic and acidic residues" evidence="1">
    <location>
        <begin position="373"/>
        <end position="385"/>
    </location>
</feature>
<feature type="domain" description="J" evidence="2">
    <location>
        <begin position="67"/>
        <end position="131"/>
    </location>
</feature>
<evidence type="ECO:0000313" key="3">
    <source>
        <dbReference type="EnsemblPlants" id="QL03p002812:mrna:CDS:3"/>
    </source>
</evidence>
<dbReference type="Gramene" id="QL03p002812:mrna">
    <property type="protein sequence ID" value="QL03p002812:mrna:CDS:3"/>
    <property type="gene ID" value="QL03p002812"/>
</dbReference>
<feature type="compositionally biased region" description="Polar residues" evidence="1">
    <location>
        <begin position="778"/>
        <end position="789"/>
    </location>
</feature>
<dbReference type="SUPFAM" id="SSF46565">
    <property type="entry name" value="Chaperone J-domain"/>
    <property type="match status" value="1"/>
</dbReference>
<dbReference type="EnsemblPlants" id="QL03p002812:mrna">
    <property type="protein sequence ID" value="QL03p002812:mrna:CDS:3"/>
    <property type="gene ID" value="QL03p002812"/>
</dbReference>
<feature type="region of interest" description="Disordered" evidence="1">
    <location>
        <begin position="722"/>
        <end position="843"/>
    </location>
</feature>
<dbReference type="InterPro" id="IPR024593">
    <property type="entry name" value="DUF3444"/>
</dbReference>
<dbReference type="InParanoid" id="A0A7N2L3B3"/>
<dbReference type="PRINTS" id="PR00625">
    <property type="entry name" value="JDOMAIN"/>
</dbReference>
<dbReference type="GeneID" id="115979857"/>
<sequence>MECNKEEAIRARGIAEKKMHENDFVGARKIAMKAQQLFPGLENMSQLLAVCEVHCSALIKVSKSDLDWYGILQIEQSADEGTIKKQYRKLALLLHPDKNKLAGAEAAFKLVGEAHRVLSDQAKRTSFDKNYASSARTAESKPPPHQSNSNLFVNRQSWADNNLHKPPHPPYTNLNPIHQAPLFQTFWTCCPHCSTRFQYYKGSENKLLRCQTCSKAFIAQDVGTQYVPVRTPWGQFPNQKVASNQGPSKVTLKCNGGNVSNVRFPDRSAGLDPKSKAGNTAEVRGGSKAEVKADGHVGKKGVEMTKSNAAKAQKPGSSKNVSRKRGRKSAVESSESNETGGSDDNEKDVGIHQNGGNPSGQNSGNHRRSSRQRQKENISHQKNLNDDDDDFVSPPKQNCKSSRKSVKQKASATEESLPNKKCKMGECDVKTEEEGMPDQDDRKAEVDDRSGLNSNVASDDVAIQVPDQEFSDFEKGKEENCFAVNQMWAIYDTLDGMPRFYARVKKVFSPGFKLQITWLEANPDDQDEIDWCDGELPVACGKFKLGNTEEAVERLMFSHQMHCIKGSCRGSYLIYPRKGETWALFKNWDIRWSSDPEKNMPFKFEFVEVLSDFVDGFGIYVAYLGKVKGFVSLFQQTKQHGISSFQVPPKELYRFSHRIPSFRMTGGEKEGVPKGCFELDPAALPTDFNLYDDPNVVKMENGRVDAEVSNLCCKSSENKMEHVMGSDTSMKHEGDDQGRETTMHERFPRQSNGTHTNNVQVDASKCKTKEDDSKENCDLTQPKGTATSHQADKKINTPKKHEKKKDIEQVSLNPRRSPRDLSKKNGLINGLSTNEGTVKHSDANIGENCGSFTKSKGGASCQSDEKMQLPVKDHSSSSLTKSPGECYDFYGEKSEEKFQLDQIWAIYVDKDGMPKNYAQVKKIESTPNFRLHVALLKPCSPPKDTNQSVCCGMFEVKNGRTKVLTRIEFSHRLTVERVGKYRYKIYPRRGEVWALYKNLNSEVTCSDIWKGECDIVEVLEVNDSSTEVVVLSPLSGFTSVYRSPRIQRSKSGVIVIPRDEIARFSHQIPAFQHSGEKDILLRGCWELDPKAVPGLVICLD</sequence>
<name>A0A7N2L3B3_QUELO</name>
<feature type="compositionally biased region" description="Basic and acidic residues" evidence="1">
    <location>
        <begin position="722"/>
        <end position="748"/>
    </location>
</feature>
<feature type="compositionally biased region" description="Basic and acidic residues" evidence="1">
    <location>
        <begin position="764"/>
        <end position="777"/>
    </location>
</feature>
<dbReference type="OrthoDB" id="10250354at2759"/>
<dbReference type="RefSeq" id="XP_030957787.1">
    <property type="nucleotide sequence ID" value="XM_031101927.1"/>
</dbReference>
<feature type="compositionally biased region" description="Polar residues" evidence="1">
    <location>
        <begin position="238"/>
        <end position="248"/>
    </location>
</feature>
<evidence type="ECO:0000259" key="2">
    <source>
        <dbReference type="PROSITE" id="PS50076"/>
    </source>
</evidence>
<dbReference type="RefSeq" id="XP_030957785.1">
    <property type="nucleotide sequence ID" value="XM_031101925.1"/>
</dbReference>
<dbReference type="PROSITE" id="PS50076">
    <property type="entry name" value="DNAJ_2"/>
    <property type="match status" value="1"/>
</dbReference>
<dbReference type="PANTHER" id="PTHR45089">
    <property type="entry name" value="DNAJ HEAT SHOCK AMINO-TERMINAL DOMAIN PROTEIN-RELATED"/>
    <property type="match status" value="1"/>
</dbReference>
<feature type="compositionally biased region" description="Polar residues" evidence="1">
    <location>
        <begin position="331"/>
        <end position="340"/>
    </location>
</feature>
<dbReference type="FunCoup" id="A0A7N2L3B3">
    <property type="interactions" value="849"/>
</dbReference>
<organism evidence="3 4">
    <name type="scientific">Quercus lobata</name>
    <name type="common">Valley oak</name>
    <dbReference type="NCBI Taxonomy" id="97700"/>
    <lineage>
        <taxon>Eukaryota</taxon>
        <taxon>Viridiplantae</taxon>
        <taxon>Streptophyta</taxon>
        <taxon>Embryophyta</taxon>
        <taxon>Tracheophyta</taxon>
        <taxon>Spermatophyta</taxon>
        <taxon>Magnoliopsida</taxon>
        <taxon>eudicotyledons</taxon>
        <taxon>Gunneridae</taxon>
        <taxon>Pentapetalae</taxon>
        <taxon>rosids</taxon>
        <taxon>fabids</taxon>
        <taxon>Fagales</taxon>
        <taxon>Fagaceae</taxon>
        <taxon>Quercus</taxon>
    </lineage>
</organism>
<feature type="region of interest" description="Disordered" evidence="1">
    <location>
        <begin position="238"/>
        <end position="461"/>
    </location>
</feature>
<dbReference type="RefSeq" id="XP_030957786.1">
    <property type="nucleotide sequence ID" value="XM_031101926.1"/>
</dbReference>
<dbReference type="Gene3D" id="1.10.287.110">
    <property type="entry name" value="DnaJ domain"/>
    <property type="match status" value="1"/>
</dbReference>
<dbReference type="KEGG" id="qlo:115979857"/>
<dbReference type="Proteomes" id="UP000594261">
    <property type="component" value="Chromosome 3"/>
</dbReference>
<reference evidence="3" key="2">
    <citation type="submission" date="2021-01" db="UniProtKB">
        <authorList>
            <consortium name="EnsemblPlants"/>
        </authorList>
    </citation>
    <scope>IDENTIFICATION</scope>
</reference>
<keyword evidence="4" id="KW-1185">Reference proteome</keyword>
<feature type="compositionally biased region" description="Basic and acidic residues" evidence="1">
    <location>
        <begin position="863"/>
        <end position="875"/>
    </location>
</feature>
<protein>
    <recommendedName>
        <fullName evidence="2">J domain-containing protein</fullName>
    </recommendedName>
</protein>
<reference evidence="3 4" key="1">
    <citation type="journal article" date="2016" name="G3 (Bethesda)">
        <title>First Draft Assembly and Annotation of the Genome of a California Endemic Oak Quercus lobata Nee (Fagaceae).</title>
        <authorList>
            <person name="Sork V.L."/>
            <person name="Fitz-Gibbon S.T."/>
            <person name="Puiu D."/>
            <person name="Crepeau M."/>
            <person name="Gugger P.F."/>
            <person name="Sherman R."/>
            <person name="Stevens K."/>
            <person name="Langley C.H."/>
            <person name="Pellegrini M."/>
            <person name="Salzberg S.L."/>
        </authorList>
    </citation>
    <scope>NUCLEOTIDE SEQUENCE [LARGE SCALE GENOMIC DNA]</scope>
    <source>
        <strain evidence="3 4">cv. SW786</strain>
    </source>
</reference>
<feature type="region of interest" description="Disordered" evidence="1">
    <location>
        <begin position="129"/>
        <end position="151"/>
    </location>
</feature>
<dbReference type="Pfam" id="PF11926">
    <property type="entry name" value="DUF3444"/>
    <property type="match status" value="2"/>
</dbReference>
<dbReference type="CDD" id="cd06257">
    <property type="entry name" value="DnaJ"/>
    <property type="match status" value="1"/>
</dbReference>
<dbReference type="EMBL" id="LRBV02000003">
    <property type="status" value="NOT_ANNOTATED_CDS"/>
    <property type="molecule type" value="Genomic_DNA"/>
</dbReference>
<feature type="compositionally biased region" description="Basic and acidic residues" evidence="1">
    <location>
        <begin position="423"/>
        <end position="450"/>
    </location>
</feature>
<evidence type="ECO:0000256" key="1">
    <source>
        <dbReference type="SAM" id="MobiDB-lite"/>
    </source>
</evidence>
<proteinExistence type="predicted"/>